<sequence length="128" mass="15029">MTTEEGGQPLSDHCKETPISKTMEEGCLIQINRKGGLVRQKAADMLMCGSDYKADIKNFREYRISLPKLHDHEIHPIKKYFNMRMKRHYVKYAHLTSFPRRLDEEREHMQVPAHGMVVAESIRREMNS</sequence>
<proteinExistence type="predicted"/>
<evidence type="ECO:0000313" key="1">
    <source>
        <dbReference type="EMBL" id="KFO28958.1"/>
    </source>
</evidence>
<keyword evidence="2" id="KW-1185">Reference proteome</keyword>
<gene>
    <name evidence="1" type="ORF">H920_09603</name>
</gene>
<reference evidence="1 2" key="1">
    <citation type="submission" date="2013-11" db="EMBL/GenBank/DDBJ databases">
        <title>The Damaraland mole rat (Fukomys damarensis) genome and evolution of African mole rats.</title>
        <authorList>
            <person name="Gladyshev V.N."/>
            <person name="Fang X."/>
        </authorList>
    </citation>
    <scope>NUCLEOTIDE SEQUENCE [LARGE SCALE GENOMIC DNA]</scope>
    <source>
        <tissue evidence="1">Liver</tissue>
    </source>
</reference>
<protein>
    <submittedName>
        <fullName evidence="1">Uncharacterized protein</fullName>
    </submittedName>
</protein>
<accession>A0A091DEL8</accession>
<dbReference type="Proteomes" id="UP000028990">
    <property type="component" value="Unassembled WGS sequence"/>
</dbReference>
<dbReference type="EMBL" id="KN122666">
    <property type="protein sequence ID" value="KFO28958.1"/>
    <property type="molecule type" value="Genomic_DNA"/>
</dbReference>
<name>A0A091DEL8_FUKDA</name>
<evidence type="ECO:0000313" key="2">
    <source>
        <dbReference type="Proteomes" id="UP000028990"/>
    </source>
</evidence>
<dbReference type="AlphaFoldDB" id="A0A091DEL8"/>
<organism evidence="1 2">
    <name type="scientific">Fukomys damarensis</name>
    <name type="common">Damaraland mole rat</name>
    <name type="synonym">Cryptomys damarensis</name>
    <dbReference type="NCBI Taxonomy" id="885580"/>
    <lineage>
        <taxon>Eukaryota</taxon>
        <taxon>Metazoa</taxon>
        <taxon>Chordata</taxon>
        <taxon>Craniata</taxon>
        <taxon>Vertebrata</taxon>
        <taxon>Euteleostomi</taxon>
        <taxon>Mammalia</taxon>
        <taxon>Eutheria</taxon>
        <taxon>Euarchontoglires</taxon>
        <taxon>Glires</taxon>
        <taxon>Rodentia</taxon>
        <taxon>Hystricomorpha</taxon>
        <taxon>Bathyergidae</taxon>
        <taxon>Fukomys</taxon>
    </lineage>
</organism>